<dbReference type="InterPro" id="IPR018177">
    <property type="entry name" value="L-lactate_DH_AS"/>
</dbReference>
<evidence type="ECO:0000259" key="10">
    <source>
        <dbReference type="Pfam" id="PF02866"/>
    </source>
</evidence>
<feature type="domain" description="Lactate/malate dehydrogenase C-terminal" evidence="10">
    <location>
        <begin position="156"/>
        <end position="319"/>
    </location>
</feature>
<evidence type="ECO:0000259" key="9">
    <source>
        <dbReference type="Pfam" id="PF00056"/>
    </source>
</evidence>
<name>A0A2V3J5X6_9FLOR</name>
<evidence type="ECO:0000256" key="4">
    <source>
        <dbReference type="ARBA" id="ARBA00023002"/>
    </source>
</evidence>
<feature type="binding site" evidence="7">
    <location>
        <begin position="19"/>
        <end position="24"/>
    </location>
    <ligand>
        <name>NAD(+)</name>
        <dbReference type="ChEBI" id="CHEBI:57540"/>
    </ligand>
</feature>
<dbReference type="PANTHER" id="PTHR43128:SF16">
    <property type="entry name" value="L-LACTATE DEHYDROGENASE"/>
    <property type="match status" value="1"/>
</dbReference>
<evidence type="ECO:0000256" key="1">
    <source>
        <dbReference type="ARBA" id="ARBA00004843"/>
    </source>
</evidence>
<accession>A0A2V3J5X6</accession>
<evidence type="ECO:0000313" key="11">
    <source>
        <dbReference type="EMBL" id="PXF49713.1"/>
    </source>
</evidence>
<dbReference type="GO" id="GO:0004459">
    <property type="term" value="F:L-lactate dehydrogenase (NAD+) activity"/>
    <property type="evidence" value="ECO:0007669"/>
    <property type="project" value="UniProtKB-EC"/>
</dbReference>
<dbReference type="PIRSF" id="PIRSF000102">
    <property type="entry name" value="Lac_mal_DH"/>
    <property type="match status" value="1"/>
</dbReference>
<comment type="pathway">
    <text evidence="1 8">Fermentation; pyruvate fermentation to lactate; (S)-lactate from pyruvate: step 1/1.</text>
</comment>
<keyword evidence="4 8" id="KW-0560">Oxidoreductase</keyword>
<dbReference type="AlphaFoldDB" id="A0A2V3J5X6"/>
<dbReference type="InterPro" id="IPR001236">
    <property type="entry name" value="Lactate/malate_DH_N"/>
</dbReference>
<dbReference type="SUPFAM" id="SSF51735">
    <property type="entry name" value="NAD(P)-binding Rossmann-fold domains"/>
    <property type="match status" value="1"/>
</dbReference>
<comment type="catalytic activity">
    <reaction evidence="8">
        <text>(S)-lactate + NAD(+) = pyruvate + NADH + H(+)</text>
        <dbReference type="Rhea" id="RHEA:23444"/>
        <dbReference type="ChEBI" id="CHEBI:15361"/>
        <dbReference type="ChEBI" id="CHEBI:15378"/>
        <dbReference type="ChEBI" id="CHEBI:16651"/>
        <dbReference type="ChEBI" id="CHEBI:57540"/>
        <dbReference type="ChEBI" id="CHEBI:57945"/>
        <dbReference type="EC" id="1.1.1.27"/>
    </reaction>
</comment>
<dbReference type="Gene3D" id="3.40.50.720">
    <property type="entry name" value="NAD(P)-binding Rossmann-like Domain"/>
    <property type="match status" value="1"/>
</dbReference>
<dbReference type="InterPro" id="IPR022383">
    <property type="entry name" value="Lactate/malate_DH_C"/>
</dbReference>
<evidence type="ECO:0000313" key="12">
    <source>
        <dbReference type="Proteomes" id="UP000247409"/>
    </source>
</evidence>
<comment type="caution">
    <text evidence="11">The sequence shown here is derived from an EMBL/GenBank/DDBJ whole genome shotgun (WGS) entry which is preliminary data.</text>
</comment>
<dbReference type="STRING" id="448386.A0A2V3J5X6"/>
<feature type="binding site" evidence="7">
    <location>
        <position position="44"/>
    </location>
    <ligand>
        <name>NAD(+)</name>
        <dbReference type="ChEBI" id="CHEBI:57540"/>
    </ligand>
</feature>
<dbReference type="Gene3D" id="3.90.110.10">
    <property type="entry name" value="Lactate dehydrogenase/glycoside hydrolase, family 4, C-terminal"/>
    <property type="match status" value="1"/>
</dbReference>
<dbReference type="UniPathway" id="UPA00554">
    <property type="reaction ID" value="UER00611"/>
</dbReference>
<dbReference type="InterPro" id="IPR036291">
    <property type="entry name" value="NAD(P)-bd_dom_sf"/>
</dbReference>
<comment type="similarity">
    <text evidence="2">Belongs to the LDH/MDH superfamily. LDH family.</text>
</comment>
<dbReference type="Proteomes" id="UP000247409">
    <property type="component" value="Unassembled WGS sequence"/>
</dbReference>
<dbReference type="PANTHER" id="PTHR43128">
    <property type="entry name" value="L-2-HYDROXYCARBOXYLATE DEHYDROGENASE (NAD(P)(+))"/>
    <property type="match status" value="1"/>
</dbReference>
<dbReference type="InterPro" id="IPR015955">
    <property type="entry name" value="Lactate_DH/Glyco_Ohase_4_C"/>
</dbReference>
<dbReference type="InterPro" id="IPR001557">
    <property type="entry name" value="L-lactate/malate_DH"/>
</dbReference>
<evidence type="ECO:0000256" key="5">
    <source>
        <dbReference type="ARBA" id="ARBA00023027"/>
    </source>
</evidence>
<dbReference type="EMBL" id="NBIV01000002">
    <property type="protein sequence ID" value="PXF49713.1"/>
    <property type="molecule type" value="Genomic_DNA"/>
</dbReference>
<dbReference type="Pfam" id="PF00056">
    <property type="entry name" value="Ldh_1_N"/>
    <property type="match status" value="1"/>
</dbReference>
<dbReference type="EC" id="1.1.1.27" evidence="3 8"/>
<proteinExistence type="inferred from homology"/>
<keyword evidence="12" id="KW-1185">Reference proteome</keyword>
<protein>
    <recommendedName>
        <fullName evidence="3 8">L-lactate dehydrogenase</fullName>
        <ecNumber evidence="3 8">1.1.1.27</ecNumber>
    </recommendedName>
</protein>
<keyword evidence="5 7" id="KW-0520">NAD</keyword>
<dbReference type="SUPFAM" id="SSF56327">
    <property type="entry name" value="LDH C-terminal domain-like"/>
    <property type="match status" value="1"/>
</dbReference>
<reference evidence="11 12" key="1">
    <citation type="journal article" date="2018" name="Mol. Biol. Evol.">
        <title>Analysis of the draft genome of the red seaweed Gracilariopsis chorda provides insights into genome size evolution in Rhodophyta.</title>
        <authorList>
            <person name="Lee J."/>
            <person name="Yang E.C."/>
            <person name="Graf L."/>
            <person name="Yang J.H."/>
            <person name="Qiu H."/>
            <person name="Zel Zion U."/>
            <person name="Chan C.X."/>
            <person name="Stephens T.G."/>
            <person name="Weber A.P.M."/>
            <person name="Boo G.H."/>
            <person name="Boo S.M."/>
            <person name="Kim K.M."/>
            <person name="Shin Y."/>
            <person name="Jung M."/>
            <person name="Lee S.J."/>
            <person name="Yim H.S."/>
            <person name="Lee J.H."/>
            <person name="Bhattacharya D."/>
            <person name="Yoon H.S."/>
        </authorList>
    </citation>
    <scope>NUCLEOTIDE SEQUENCE [LARGE SCALE GENOMIC DNA]</scope>
    <source>
        <strain evidence="11 12">SKKU-2015</strain>
        <tissue evidence="11">Whole body</tissue>
    </source>
</reference>
<dbReference type="OrthoDB" id="5511at2759"/>
<evidence type="ECO:0000256" key="2">
    <source>
        <dbReference type="ARBA" id="ARBA00006054"/>
    </source>
</evidence>
<dbReference type="GO" id="GO:0006089">
    <property type="term" value="P:lactate metabolic process"/>
    <property type="evidence" value="ECO:0007669"/>
    <property type="project" value="TreeGrafter"/>
</dbReference>
<evidence type="ECO:0000256" key="8">
    <source>
        <dbReference type="RuleBase" id="RU000496"/>
    </source>
</evidence>
<feature type="active site" description="Proton acceptor" evidence="6">
    <location>
        <position position="186"/>
    </location>
</feature>
<dbReference type="Pfam" id="PF02866">
    <property type="entry name" value="Ldh_1_C"/>
    <property type="match status" value="1"/>
</dbReference>
<gene>
    <name evidence="11" type="ORF">BWQ96_00365</name>
</gene>
<evidence type="ECO:0000256" key="3">
    <source>
        <dbReference type="ARBA" id="ARBA00012967"/>
    </source>
</evidence>
<sequence>MYEDGEEPKNHVRRISVVGMGRVGTAIANAIARRGTATHLALIDVQPNRAQSEALDLQDTIPFLNPLQLTHSTEISASKGSHIIIITAGARQRPGESRLDLLGRNVSILSSIIPPAVKLSPNAVFLVVSNPCDVLTYVAARLAGEKAAHRVIGSGTNLDSARLVSALSRRADIAAREVNAVIIGEHGDSSVAAWSIATISGLPLRAISTDLETEIIREQLLREVRGAASEIIKYKGYTATGVGESCADLAACILSGSIHVRPVTTRIPGGTFPVITESIYFSMPVRLGGSGDMGILVPKLDERELALLSKSASVLLAAQQDADVHLERVLGSTT</sequence>
<dbReference type="PROSITE" id="PS00064">
    <property type="entry name" value="L_LDH"/>
    <property type="match status" value="1"/>
</dbReference>
<evidence type="ECO:0000256" key="6">
    <source>
        <dbReference type="PIRSR" id="PIRSR000102-1"/>
    </source>
</evidence>
<organism evidence="11 12">
    <name type="scientific">Gracilariopsis chorda</name>
    <dbReference type="NCBI Taxonomy" id="448386"/>
    <lineage>
        <taxon>Eukaryota</taxon>
        <taxon>Rhodophyta</taxon>
        <taxon>Florideophyceae</taxon>
        <taxon>Rhodymeniophycidae</taxon>
        <taxon>Gracilariales</taxon>
        <taxon>Gracilariaceae</taxon>
        <taxon>Gracilariopsis</taxon>
    </lineage>
</organism>
<feature type="domain" description="Lactate/malate dehydrogenase N-terminal" evidence="9">
    <location>
        <begin position="14"/>
        <end position="153"/>
    </location>
</feature>
<evidence type="ECO:0000256" key="7">
    <source>
        <dbReference type="PIRSR" id="PIRSR000102-3"/>
    </source>
</evidence>
<feature type="binding site" evidence="7">
    <location>
        <begin position="128"/>
        <end position="130"/>
    </location>
    <ligand>
        <name>NAD(+)</name>
        <dbReference type="ChEBI" id="CHEBI:57540"/>
    </ligand>
</feature>
<dbReference type="PRINTS" id="PR00086">
    <property type="entry name" value="LLDHDRGNASE"/>
</dbReference>
<feature type="binding site" evidence="7">
    <location>
        <position position="105"/>
    </location>
    <ligand>
        <name>NAD(+)</name>
        <dbReference type="ChEBI" id="CHEBI:57540"/>
    </ligand>
</feature>